<dbReference type="GO" id="GO:0008889">
    <property type="term" value="F:glycerophosphodiester phosphodiesterase activity"/>
    <property type="evidence" value="ECO:0007669"/>
    <property type="project" value="UniProtKB-EC"/>
</dbReference>
<reference evidence="3 4" key="1">
    <citation type="submission" date="2020-07" db="EMBL/GenBank/DDBJ databases">
        <title>Sequencing the genomes of 1000 actinobacteria strains.</title>
        <authorList>
            <person name="Klenk H.-P."/>
        </authorList>
    </citation>
    <scope>NUCLEOTIDE SEQUENCE [LARGE SCALE GENOMIC DNA]</scope>
    <source>
        <strain evidence="3 4">DSM 26341</strain>
    </source>
</reference>
<name>A0A7Z0D5P9_9MICO</name>
<dbReference type="GO" id="GO:0006629">
    <property type="term" value="P:lipid metabolic process"/>
    <property type="evidence" value="ECO:0007669"/>
    <property type="project" value="InterPro"/>
</dbReference>
<gene>
    <name evidence="3" type="ORF">BJY26_003663</name>
</gene>
<evidence type="ECO:0000256" key="1">
    <source>
        <dbReference type="SAM" id="MobiDB-lite"/>
    </source>
</evidence>
<dbReference type="Pfam" id="PF03009">
    <property type="entry name" value="GDPD"/>
    <property type="match status" value="1"/>
</dbReference>
<organism evidence="3 4">
    <name type="scientific">Spelaeicoccus albus</name>
    <dbReference type="NCBI Taxonomy" id="1280376"/>
    <lineage>
        <taxon>Bacteria</taxon>
        <taxon>Bacillati</taxon>
        <taxon>Actinomycetota</taxon>
        <taxon>Actinomycetes</taxon>
        <taxon>Micrococcales</taxon>
        <taxon>Brevibacteriaceae</taxon>
        <taxon>Spelaeicoccus</taxon>
    </lineage>
</organism>
<dbReference type="SUPFAM" id="SSF51695">
    <property type="entry name" value="PLC-like phosphodiesterases"/>
    <property type="match status" value="1"/>
</dbReference>
<accession>A0A7Z0D5P9</accession>
<evidence type="ECO:0000313" key="4">
    <source>
        <dbReference type="Proteomes" id="UP000539111"/>
    </source>
</evidence>
<proteinExistence type="predicted"/>
<dbReference type="PANTHER" id="PTHR46211">
    <property type="entry name" value="GLYCEROPHOSPHORYL DIESTER PHOSPHODIESTERASE"/>
    <property type="match status" value="1"/>
</dbReference>
<dbReference type="Proteomes" id="UP000539111">
    <property type="component" value="Unassembled WGS sequence"/>
</dbReference>
<dbReference type="PANTHER" id="PTHR46211:SF1">
    <property type="entry name" value="GLYCEROPHOSPHODIESTER PHOSPHODIESTERASE, CYTOPLASMIC"/>
    <property type="match status" value="1"/>
</dbReference>
<dbReference type="InterPro" id="IPR030395">
    <property type="entry name" value="GP_PDE_dom"/>
</dbReference>
<feature type="domain" description="GP-PDE" evidence="2">
    <location>
        <begin position="23"/>
        <end position="259"/>
    </location>
</feature>
<protein>
    <submittedName>
        <fullName evidence="3">Glycerophosphoryl diester phosphodiesterase</fullName>
        <ecNumber evidence="3">3.1.4.46</ecNumber>
    </submittedName>
</protein>
<keyword evidence="3" id="KW-0378">Hydrolase</keyword>
<dbReference type="Gene3D" id="3.20.20.190">
    <property type="entry name" value="Phosphatidylinositol (PI) phosphodiesterase"/>
    <property type="match status" value="1"/>
</dbReference>
<dbReference type="PROSITE" id="PS51704">
    <property type="entry name" value="GP_PDE"/>
    <property type="match status" value="1"/>
</dbReference>
<comment type="caution">
    <text evidence="3">The sequence shown here is derived from an EMBL/GenBank/DDBJ whole genome shotgun (WGS) entry which is preliminary data.</text>
</comment>
<sequence>MESEWQKFQQRIGLPDPHETGRPWVSAHRGYSGAVPENTLAAVDAARAVGVDFIEFDVTRTSDGVPIIIHDDTLERTTDGTGTVEQQTLSELADIDAGSWLGPGFAGARIPTLESMLAGFAEHGGRMLFEFKGLWEPDGVKAVCERIRSAGLDDRVLVQSFNVRTVRNLLSVAPDLPRGLLRSAPRQSDLELLPELEVAAYNPSVQGLLHRPDEMRAIVDTGVGSFVWFVDEQDQWRRLLDFGVSSIITDHPARLQGYLDAVLGEAGHPAPPRSVPYRLPANLPN</sequence>
<evidence type="ECO:0000313" key="3">
    <source>
        <dbReference type="EMBL" id="NYI69357.1"/>
    </source>
</evidence>
<dbReference type="EC" id="3.1.4.46" evidence="3"/>
<dbReference type="RefSeq" id="WP_179429598.1">
    <property type="nucleotide sequence ID" value="NZ_JACBZP010000001.1"/>
</dbReference>
<dbReference type="InterPro" id="IPR017946">
    <property type="entry name" value="PLC-like_Pdiesterase_TIM-brl"/>
</dbReference>
<dbReference type="AlphaFoldDB" id="A0A7Z0D5P9"/>
<dbReference type="EMBL" id="JACBZP010000001">
    <property type="protein sequence ID" value="NYI69357.1"/>
    <property type="molecule type" value="Genomic_DNA"/>
</dbReference>
<evidence type="ECO:0000259" key="2">
    <source>
        <dbReference type="PROSITE" id="PS51704"/>
    </source>
</evidence>
<keyword evidence="4" id="KW-1185">Reference proteome</keyword>
<feature type="region of interest" description="Disordered" evidence="1">
    <location>
        <begin position="1"/>
        <end position="21"/>
    </location>
</feature>